<comment type="caution">
    <text evidence="6">The sequence shown here is derived from an EMBL/GenBank/DDBJ whole genome shotgun (WGS) entry which is preliminary data.</text>
</comment>
<protein>
    <recommendedName>
        <fullName evidence="3">citrate synthase (unknown stereospecificity)</fullName>
        <ecNumber evidence="3">2.3.3.16</ecNumber>
    </recommendedName>
</protein>
<dbReference type="GO" id="GO:0005829">
    <property type="term" value="C:cytosol"/>
    <property type="evidence" value="ECO:0007669"/>
    <property type="project" value="TreeGrafter"/>
</dbReference>
<gene>
    <name evidence="6" type="ORF">IAD12_01600</name>
</gene>
<dbReference type="Pfam" id="PF00285">
    <property type="entry name" value="Citrate_synt"/>
    <property type="match status" value="1"/>
</dbReference>
<sequence length="504" mass="56490">MFARLRNKSKNRNIKKTIRTAFKEDVKNITKAALTQEFYNNSAETLKKNNHIESELYIQNNVKRGLRNSNGTGVLVGLTKIGEVLGYDVDENGNKVPIEGKLYYRGYSIEDLVNSCINEKRFGFEEITYLLIFGSLPTKSELEYFNKLLGSKRELPNGFARDTILTIPSNNIMNKLARSVLALYCYDDNPDDTSIPNVLRQSIDLMGYFPALIAYAYQAKSSFYDHKSLHLHNPIPELSTSENILRMIRPDGKYTELEARLLDISMILHAEHGGGNNSSFTTHLISSTGTDTYSAISAAIGSLKGPRHGGANIAVINMMKNIKENVSNFNNRGKLDDYLVKILKKEANDKSGLIYGMGHAIYTLSDPRAKVLKSMAKKLAESKDLLDDFLLCDYIEKRTPQLYAEVNGVEKPMPANVDLYSGFVYDALDIPTTIATPLFATARLSGWCAHRIEELIAGGKLMRPAYKSVQQPRGYVELADRVSESNGRSDKKEKNGKKHKSQQK</sequence>
<dbReference type="InterPro" id="IPR016143">
    <property type="entry name" value="Citrate_synth-like_sm_a-sub"/>
</dbReference>
<dbReference type="SUPFAM" id="SSF48256">
    <property type="entry name" value="Citrate synthase"/>
    <property type="match status" value="1"/>
</dbReference>
<dbReference type="PRINTS" id="PR00143">
    <property type="entry name" value="CITRTSNTHASE"/>
</dbReference>
<dbReference type="GO" id="GO:0036440">
    <property type="term" value="F:citrate synthase activity"/>
    <property type="evidence" value="ECO:0007669"/>
    <property type="project" value="UniProtKB-EC"/>
</dbReference>
<feature type="compositionally biased region" description="Basic residues" evidence="5">
    <location>
        <begin position="494"/>
        <end position="504"/>
    </location>
</feature>
<name>A0A9D1HBE9_9FIRM</name>
<comment type="similarity">
    <text evidence="2">Belongs to the citrate synthase family.</text>
</comment>
<dbReference type="AlphaFoldDB" id="A0A9D1HBE9"/>
<dbReference type="Gene3D" id="1.10.580.10">
    <property type="entry name" value="Citrate Synthase, domain 1"/>
    <property type="match status" value="1"/>
</dbReference>
<organism evidence="6 7">
    <name type="scientific">Candidatus Allocopromorpha excrementavium</name>
    <dbReference type="NCBI Taxonomy" id="2840741"/>
    <lineage>
        <taxon>Bacteria</taxon>
        <taxon>Bacillati</taxon>
        <taxon>Bacillota</taxon>
        <taxon>Clostridia</taxon>
        <taxon>Eubacteriales</taxon>
        <taxon>Eubacteriaceae</taxon>
        <taxon>Eubacteriaceae incertae sedis</taxon>
        <taxon>Candidatus Allocopromorpha</taxon>
    </lineage>
</organism>
<dbReference type="GO" id="GO:0005975">
    <property type="term" value="P:carbohydrate metabolic process"/>
    <property type="evidence" value="ECO:0007669"/>
    <property type="project" value="TreeGrafter"/>
</dbReference>
<evidence type="ECO:0000256" key="2">
    <source>
        <dbReference type="ARBA" id="ARBA00010566"/>
    </source>
</evidence>
<dbReference type="InterPro" id="IPR036969">
    <property type="entry name" value="Citrate_synthase_sf"/>
</dbReference>
<dbReference type="InterPro" id="IPR016142">
    <property type="entry name" value="Citrate_synth-like_lrg_a-sub"/>
</dbReference>
<dbReference type="Gene3D" id="1.10.230.10">
    <property type="entry name" value="Cytochrome P450-Terp, domain 2"/>
    <property type="match status" value="1"/>
</dbReference>
<dbReference type="EC" id="2.3.3.16" evidence="3"/>
<dbReference type="PANTHER" id="PTHR11739:SF4">
    <property type="entry name" value="CITRATE SYNTHASE, PEROXISOMAL"/>
    <property type="match status" value="1"/>
</dbReference>
<dbReference type="PANTHER" id="PTHR11739">
    <property type="entry name" value="CITRATE SYNTHASE"/>
    <property type="match status" value="1"/>
</dbReference>
<comment type="pathway">
    <text evidence="1">Carbohydrate metabolism; tricarboxylic acid cycle.</text>
</comment>
<dbReference type="EMBL" id="DVLX01000021">
    <property type="protein sequence ID" value="HIT98936.1"/>
    <property type="molecule type" value="Genomic_DNA"/>
</dbReference>
<reference evidence="6" key="1">
    <citation type="submission" date="2020-10" db="EMBL/GenBank/DDBJ databases">
        <authorList>
            <person name="Gilroy R."/>
        </authorList>
    </citation>
    <scope>NUCLEOTIDE SEQUENCE</scope>
    <source>
        <strain evidence="6">CHK176-22527</strain>
    </source>
</reference>
<feature type="compositionally biased region" description="Basic and acidic residues" evidence="5">
    <location>
        <begin position="478"/>
        <end position="493"/>
    </location>
</feature>
<dbReference type="InterPro" id="IPR002020">
    <property type="entry name" value="Citrate_synthase"/>
</dbReference>
<dbReference type="NCBIfam" id="NF010635">
    <property type="entry name" value="PRK14032.1"/>
    <property type="match status" value="1"/>
</dbReference>
<dbReference type="GO" id="GO:0006099">
    <property type="term" value="P:tricarboxylic acid cycle"/>
    <property type="evidence" value="ECO:0007669"/>
    <property type="project" value="TreeGrafter"/>
</dbReference>
<feature type="region of interest" description="Disordered" evidence="5">
    <location>
        <begin position="477"/>
        <end position="504"/>
    </location>
</feature>
<reference evidence="6" key="2">
    <citation type="journal article" date="2021" name="PeerJ">
        <title>Extensive microbial diversity within the chicken gut microbiome revealed by metagenomics and culture.</title>
        <authorList>
            <person name="Gilroy R."/>
            <person name="Ravi A."/>
            <person name="Getino M."/>
            <person name="Pursley I."/>
            <person name="Horton D.L."/>
            <person name="Alikhan N.F."/>
            <person name="Baker D."/>
            <person name="Gharbi K."/>
            <person name="Hall N."/>
            <person name="Watson M."/>
            <person name="Adriaenssens E.M."/>
            <person name="Foster-Nyarko E."/>
            <person name="Jarju S."/>
            <person name="Secka A."/>
            <person name="Antonio M."/>
            <person name="Oren A."/>
            <person name="Chaudhuri R.R."/>
            <person name="La Ragione R."/>
            <person name="Hildebrand F."/>
            <person name="Pallen M.J."/>
        </authorList>
    </citation>
    <scope>NUCLEOTIDE SEQUENCE</scope>
    <source>
        <strain evidence="6">CHK176-22527</strain>
    </source>
</reference>
<evidence type="ECO:0000256" key="1">
    <source>
        <dbReference type="ARBA" id="ARBA00005163"/>
    </source>
</evidence>
<evidence type="ECO:0000256" key="5">
    <source>
        <dbReference type="SAM" id="MobiDB-lite"/>
    </source>
</evidence>
<evidence type="ECO:0000256" key="3">
    <source>
        <dbReference type="ARBA" id="ARBA00012972"/>
    </source>
</evidence>
<accession>A0A9D1HBE9</accession>
<proteinExistence type="inferred from homology"/>
<evidence type="ECO:0000313" key="6">
    <source>
        <dbReference type="EMBL" id="HIT98936.1"/>
    </source>
</evidence>
<keyword evidence="4" id="KW-0808">Transferase</keyword>
<evidence type="ECO:0000313" key="7">
    <source>
        <dbReference type="Proteomes" id="UP000824159"/>
    </source>
</evidence>
<evidence type="ECO:0000256" key="4">
    <source>
        <dbReference type="ARBA" id="ARBA00022679"/>
    </source>
</evidence>
<dbReference type="Proteomes" id="UP000824159">
    <property type="component" value="Unassembled WGS sequence"/>
</dbReference>